<evidence type="ECO:0000313" key="1">
    <source>
        <dbReference type="EMBL" id="RDU36402.1"/>
    </source>
</evidence>
<comment type="caution">
    <text evidence="1">The sequence shown here is derived from an EMBL/GenBank/DDBJ whole genome shotgun (WGS) entry which is preliminary data.</text>
</comment>
<proteinExistence type="predicted"/>
<name>A0A3D8GQ46_9BACI</name>
<dbReference type="AlphaFoldDB" id="A0A3D8GQ46"/>
<keyword evidence="2" id="KW-1185">Reference proteome</keyword>
<reference evidence="1 2" key="1">
    <citation type="submission" date="2018-07" db="EMBL/GenBank/DDBJ databases">
        <title>Bacillus sp. YLB-04 draft genome sequence.</title>
        <authorList>
            <person name="Yu L."/>
            <person name="Tang X."/>
        </authorList>
    </citation>
    <scope>NUCLEOTIDE SEQUENCE [LARGE SCALE GENOMIC DNA]</scope>
    <source>
        <strain evidence="1 2">YLB-04</strain>
    </source>
</reference>
<evidence type="ECO:0000313" key="2">
    <source>
        <dbReference type="Proteomes" id="UP000257144"/>
    </source>
</evidence>
<gene>
    <name evidence="1" type="ORF">DRW41_12770</name>
</gene>
<protein>
    <submittedName>
        <fullName evidence="1">Uncharacterized protein</fullName>
    </submittedName>
</protein>
<dbReference type="Proteomes" id="UP000257144">
    <property type="component" value="Unassembled WGS sequence"/>
</dbReference>
<sequence length="72" mass="8645">MKKLGRLAKWTNEQSRSKKNKLLIKCERMRGKMEKYYCEKCRLLYNKKTACKVCGMLASNKIWIEVQKQNKD</sequence>
<organism evidence="1 2">
    <name type="scientific">Neobacillus piezotolerans</name>
    <dbReference type="NCBI Taxonomy" id="2259171"/>
    <lineage>
        <taxon>Bacteria</taxon>
        <taxon>Bacillati</taxon>
        <taxon>Bacillota</taxon>
        <taxon>Bacilli</taxon>
        <taxon>Bacillales</taxon>
        <taxon>Bacillaceae</taxon>
        <taxon>Neobacillus</taxon>
    </lineage>
</organism>
<dbReference type="EMBL" id="QNQT01000005">
    <property type="protein sequence ID" value="RDU36402.1"/>
    <property type="molecule type" value="Genomic_DNA"/>
</dbReference>
<accession>A0A3D8GQ46</accession>